<dbReference type="GO" id="GO:0044718">
    <property type="term" value="P:siderophore transmembrane transport"/>
    <property type="evidence" value="ECO:0007669"/>
    <property type="project" value="TreeGrafter"/>
</dbReference>
<keyword evidence="7 12" id="KW-0798">TonB box</keyword>
<evidence type="ECO:0000256" key="6">
    <source>
        <dbReference type="ARBA" id="ARBA00022729"/>
    </source>
</evidence>
<comment type="similarity">
    <text evidence="2">Belongs to the TonB-dependent receptor family. Hemoglobin/haptoglobin binding protein subfamily.</text>
</comment>
<feature type="chain" id="PRO_5043790914" evidence="13">
    <location>
        <begin position="33"/>
        <end position="700"/>
    </location>
</feature>
<dbReference type="Pfam" id="PF00593">
    <property type="entry name" value="TonB_dep_Rec_b-barrel"/>
    <property type="match status" value="1"/>
</dbReference>
<comment type="caution">
    <text evidence="16">The sequence shown here is derived from an EMBL/GenBank/DDBJ whole genome shotgun (WGS) entry which is preliminary data.</text>
</comment>
<keyword evidence="6 13" id="KW-0732">Signal</keyword>
<evidence type="ECO:0000256" key="5">
    <source>
        <dbReference type="ARBA" id="ARBA00022692"/>
    </source>
</evidence>
<evidence type="ECO:0000256" key="7">
    <source>
        <dbReference type="ARBA" id="ARBA00023077"/>
    </source>
</evidence>
<evidence type="ECO:0000259" key="14">
    <source>
        <dbReference type="Pfam" id="PF00593"/>
    </source>
</evidence>
<evidence type="ECO:0000256" key="4">
    <source>
        <dbReference type="ARBA" id="ARBA00022452"/>
    </source>
</evidence>
<dbReference type="Pfam" id="PF07715">
    <property type="entry name" value="Plug"/>
    <property type="match status" value="1"/>
</dbReference>
<evidence type="ECO:0000256" key="10">
    <source>
        <dbReference type="ARBA" id="ARBA00023237"/>
    </source>
</evidence>
<evidence type="ECO:0000256" key="2">
    <source>
        <dbReference type="ARBA" id="ARBA00008143"/>
    </source>
</evidence>
<keyword evidence="9 16" id="KW-0675">Receptor</keyword>
<evidence type="ECO:0000259" key="15">
    <source>
        <dbReference type="Pfam" id="PF07715"/>
    </source>
</evidence>
<protein>
    <submittedName>
        <fullName evidence="16">TonB-dependent receptor</fullName>
    </submittedName>
</protein>
<evidence type="ECO:0000313" key="17">
    <source>
        <dbReference type="Proteomes" id="UP001359886"/>
    </source>
</evidence>
<evidence type="ECO:0000313" key="16">
    <source>
        <dbReference type="EMBL" id="MEJ8566598.1"/>
    </source>
</evidence>
<dbReference type="InterPro" id="IPR037066">
    <property type="entry name" value="Plug_dom_sf"/>
</dbReference>
<evidence type="ECO:0000256" key="12">
    <source>
        <dbReference type="RuleBase" id="RU003357"/>
    </source>
</evidence>
<dbReference type="RefSeq" id="WP_354693922.1">
    <property type="nucleotide sequence ID" value="NZ_JAZHOG010000002.1"/>
</dbReference>
<sequence length="700" mass="76562">MTGTHRAQRAPARYWPLLLLSLACGGTPAVGAEPAAGLSPPVLETVHVTATRRFATELEVAEAVTLIDADGIARQAPGVLAEMLSGQPGTYFQQTTPGQGIPIIRGLKGSEVLHLVDGMRLNNAFFRNAPNQYLALVDAFAVERMEVVRGSAPSLHGADAMGGVLQILTPEPTFDSSEWQAQGRAYLAYRSADDSVVGRAEAAAGNTGQAWSGGVTWQRYGDRSVGGGDVVGPTAHDARSGDLKWRGAVGTRGELMFSAQVLEQPSTPRVDELVAGFGQDHPSSAEFEFQPNRRSFLHARYRLKNGTGWYDRIEIHLARQIITDDRLTREFGSTERIEEANESTLDGMTVQINSPWAGGRHELVWGLEYYTDEVDSSRVSTDIVTGVSEDARGRFPDGSTMDSAAVYAANRWDWDRFMFEAGLRYSRFDVSLPAAADVEAVSVAPDDLTGDIHAAWELAPGWRLVSNIGRGFRAPNIFDLGTLGPRPGNRFNAPNPDLKPETVWSYDLGLKASGGSWQAELFVFYSDYRDKISSVLTGVVRPDGRLEVRSENLLEAELYGIESGFRWRLSDTLESYGALNWVRGSEDDSAGNATPADRVPPLNGRLGLVWEPADRLRLESWFDFASAQNRLSPRDESDPRINPDGTPGYGTLNVLLGWQADPRLELGVRLENLGDKRYREHGSGIDASGRSIGFWMNALF</sequence>
<dbReference type="Gene3D" id="2.40.170.20">
    <property type="entry name" value="TonB-dependent receptor, beta-barrel domain"/>
    <property type="match status" value="1"/>
</dbReference>
<comment type="subcellular location">
    <subcellularLocation>
        <location evidence="1 11">Cell outer membrane</location>
        <topology evidence="1 11">Multi-pass membrane protein</topology>
    </subcellularLocation>
</comment>
<evidence type="ECO:0000256" key="9">
    <source>
        <dbReference type="ARBA" id="ARBA00023170"/>
    </source>
</evidence>
<dbReference type="PANTHER" id="PTHR30069:SF29">
    <property type="entry name" value="HEMOGLOBIN AND HEMOGLOBIN-HAPTOGLOBIN-BINDING PROTEIN 1-RELATED"/>
    <property type="match status" value="1"/>
</dbReference>
<dbReference type="InterPro" id="IPR039426">
    <property type="entry name" value="TonB-dep_rcpt-like"/>
</dbReference>
<keyword evidence="17" id="KW-1185">Reference proteome</keyword>
<reference evidence="16 17" key="1">
    <citation type="submission" date="2024-02" db="EMBL/GenBank/DDBJ databases">
        <title>A novel Wenzhouxiangellaceae bacterium, isolated from coastal sediments.</title>
        <authorList>
            <person name="Du Z.-J."/>
            <person name="Ye Y.-Q."/>
            <person name="Zhang X.-Y."/>
        </authorList>
    </citation>
    <scope>NUCLEOTIDE SEQUENCE [LARGE SCALE GENOMIC DNA]</scope>
    <source>
        <strain evidence="16 17">CH-27</strain>
    </source>
</reference>
<evidence type="ECO:0000256" key="13">
    <source>
        <dbReference type="SAM" id="SignalP"/>
    </source>
</evidence>
<dbReference type="GO" id="GO:0009279">
    <property type="term" value="C:cell outer membrane"/>
    <property type="evidence" value="ECO:0007669"/>
    <property type="project" value="UniProtKB-SubCell"/>
</dbReference>
<keyword evidence="8 11" id="KW-0472">Membrane</keyword>
<dbReference type="InterPro" id="IPR036942">
    <property type="entry name" value="Beta-barrel_TonB_sf"/>
</dbReference>
<evidence type="ECO:0000256" key="8">
    <source>
        <dbReference type="ARBA" id="ARBA00023136"/>
    </source>
</evidence>
<feature type="signal peptide" evidence="13">
    <location>
        <begin position="1"/>
        <end position="32"/>
    </location>
</feature>
<keyword evidence="3 11" id="KW-0813">Transport</keyword>
<dbReference type="InterPro" id="IPR000531">
    <property type="entry name" value="Beta-barrel_TonB"/>
</dbReference>
<keyword evidence="10 11" id="KW-0998">Cell outer membrane</keyword>
<evidence type="ECO:0000256" key="3">
    <source>
        <dbReference type="ARBA" id="ARBA00022448"/>
    </source>
</evidence>
<proteinExistence type="inferred from homology"/>
<dbReference type="InterPro" id="IPR012910">
    <property type="entry name" value="Plug_dom"/>
</dbReference>
<dbReference type="PROSITE" id="PS52016">
    <property type="entry name" value="TONB_DEPENDENT_REC_3"/>
    <property type="match status" value="1"/>
</dbReference>
<dbReference type="Proteomes" id="UP001359886">
    <property type="component" value="Unassembled WGS sequence"/>
</dbReference>
<feature type="domain" description="TonB-dependent receptor-like beta-barrel" evidence="14">
    <location>
        <begin position="290"/>
        <end position="673"/>
    </location>
</feature>
<keyword evidence="4 11" id="KW-1134">Transmembrane beta strand</keyword>
<dbReference type="PANTHER" id="PTHR30069">
    <property type="entry name" value="TONB-DEPENDENT OUTER MEMBRANE RECEPTOR"/>
    <property type="match status" value="1"/>
</dbReference>
<gene>
    <name evidence="16" type="ORF">V3330_03070</name>
</gene>
<accession>A0AAW9RET7</accession>
<organism evidence="16 17">
    <name type="scientific">Elongatibacter sediminis</name>
    <dbReference type="NCBI Taxonomy" id="3119006"/>
    <lineage>
        <taxon>Bacteria</taxon>
        <taxon>Pseudomonadati</taxon>
        <taxon>Pseudomonadota</taxon>
        <taxon>Gammaproteobacteria</taxon>
        <taxon>Chromatiales</taxon>
        <taxon>Wenzhouxiangellaceae</taxon>
        <taxon>Elongatibacter</taxon>
    </lineage>
</organism>
<dbReference type="AlphaFoldDB" id="A0AAW9RET7"/>
<name>A0AAW9RET7_9GAMM</name>
<keyword evidence="5 11" id="KW-0812">Transmembrane</keyword>
<dbReference type="GO" id="GO:0015344">
    <property type="term" value="F:siderophore uptake transmembrane transporter activity"/>
    <property type="evidence" value="ECO:0007669"/>
    <property type="project" value="TreeGrafter"/>
</dbReference>
<evidence type="ECO:0000256" key="1">
    <source>
        <dbReference type="ARBA" id="ARBA00004571"/>
    </source>
</evidence>
<dbReference type="CDD" id="cd01347">
    <property type="entry name" value="ligand_gated_channel"/>
    <property type="match status" value="1"/>
</dbReference>
<evidence type="ECO:0000256" key="11">
    <source>
        <dbReference type="PROSITE-ProRule" id="PRU01360"/>
    </source>
</evidence>
<dbReference type="PROSITE" id="PS51257">
    <property type="entry name" value="PROKAR_LIPOPROTEIN"/>
    <property type="match status" value="1"/>
</dbReference>
<dbReference type="Gene3D" id="2.170.130.10">
    <property type="entry name" value="TonB-dependent receptor, plug domain"/>
    <property type="match status" value="1"/>
</dbReference>
<dbReference type="SUPFAM" id="SSF56935">
    <property type="entry name" value="Porins"/>
    <property type="match status" value="1"/>
</dbReference>
<dbReference type="EMBL" id="JAZHOG010000002">
    <property type="protein sequence ID" value="MEJ8566598.1"/>
    <property type="molecule type" value="Genomic_DNA"/>
</dbReference>
<feature type="domain" description="TonB-dependent receptor plug" evidence="15">
    <location>
        <begin position="58"/>
        <end position="164"/>
    </location>
</feature>